<sequence>MAKRLQKRDIDDLLAVLRDSDVFGDWLDHDNDDEEGFFNNAREIMGDLQGEDIANDDETCDEPTPEVGQVSEDSDQPHIDDEQDIQFDKRKLIWKIGDLSYHKTAIAHEPNPTDENILDLDIPK</sequence>
<organism evidence="2 3">
    <name type="scientific">Danaus chrysippus</name>
    <name type="common">African queen</name>
    <dbReference type="NCBI Taxonomy" id="151541"/>
    <lineage>
        <taxon>Eukaryota</taxon>
        <taxon>Metazoa</taxon>
        <taxon>Ecdysozoa</taxon>
        <taxon>Arthropoda</taxon>
        <taxon>Hexapoda</taxon>
        <taxon>Insecta</taxon>
        <taxon>Pterygota</taxon>
        <taxon>Neoptera</taxon>
        <taxon>Endopterygota</taxon>
        <taxon>Lepidoptera</taxon>
        <taxon>Glossata</taxon>
        <taxon>Ditrysia</taxon>
        <taxon>Papilionoidea</taxon>
        <taxon>Nymphalidae</taxon>
        <taxon>Danainae</taxon>
        <taxon>Danaini</taxon>
        <taxon>Danaina</taxon>
        <taxon>Danaus</taxon>
        <taxon>Anosia</taxon>
    </lineage>
</organism>
<dbReference type="OrthoDB" id="122438at2759"/>
<evidence type="ECO:0000313" key="2">
    <source>
        <dbReference type="EMBL" id="CAG9568450.1"/>
    </source>
</evidence>
<dbReference type="Proteomes" id="UP000789524">
    <property type="component" value="Unassembled WGS sequence"/>
</dbReference>
<evidence type="ECO:0000256" key="1">
    <source>
        <dbReference type="SAM" id="MobiDB-lite"/>
    </source>
</evidence>
<dbReference type="AlphaFoldDB" id="A0A8J2W516"/>
<protein>
    <submittedName>
        <fullName evidence="2">(African queen) hypothetical protein</fullName>
    </submittedName>
</protein>
<feature type="compositionally biased region" description="Acidic residues" evidence="1">
    <location>
        <begin position="51"/>
        <end position="64"/>
    </location>
</feature>
<comment type="caution">
    <text evidence="2">The sequence shown here is derived from an EMBL/GenBank/DDBJ whole genome shotgun (WGS) entry which is preliminary data.</text>
</comment>
<name>A0A8J2W516_9NEOP</name>
<reference evidence="2" key="1">
    <citation type="submission" date="2021-09" db="EMBL/GenBank/DDBJ databases">
        <authorList>
            <person name="Martin H S."/>
        </authorList>
    </citation>
    <scope>NUCLEOTIDE SEQUENCE</scope>
</reference>
<gene>
    <name evidence="2" type="ORF">DCHRY22_LOCUS8330</name>
</gene>
<proteinExistence type="predicted"/>
<keyword evidence="3" id="KW-1185">Reference proteome</keyword>
<accession>A0A8J2W516</accession>
<evidence type="ECO:0000313" key="3">
    <source>
        <dbReference type="Proteomes" id="UP000789524"/>
    </source>
</evidence>
<feature type="region of interest" description="Disordered" evidence="1">
    <location>
        <begin position="51"/>
        <end position="83"/>
    </location>
</feature>
<dbReference type="EMBL" id="CAKASE010000061">
    <property type="protein sequence ID" value="CAG9568450.1"/>
    <property type="molecule type" value="Genomic_DNA"/>
</dbReference>